<dbReference type="AlphaFoldDB" id="A0A9D1DAG5"/>
<name>A0A9D1DAG5_9FIRM</name>
<protein>
    <recommendedName>
        <fullName evidence="4">PepSY domain-containing protein</fullName>
    </recommendedName>
</protein>
<evidence type="ECO:0000313" key="3">
    <source>
        <dbReference type="Proteomes" id="UP000824179"/>
    </source>
</evidence>
<evidence type="ECO:0000256" key="1">
    <source>
        <dbReference type="SAM" id="SignalP"/>
    </source>
</evidence>
<sequence>MRKLVYISILAAALTAASSAACAKNVNYSDYISEMRTAIYLYEDDSESIKIYCSEKESPFVADGIKGQTGGLVEIYATLDGSFDEVNVSGDNISGGDMSYLTVKDCWYLSYSGIAEGDEIALTLDRDGQTKDYTLIKVAGENVISCEQALQCVIEHDGTLFERMTANGIFEGEIFVRLLYDENCYYYVGVCGRDGNIHAFLVDGNSGRIIAEREHRR</sequence>
<evidence type="ECO:0000313" key="2">
    <source>
        <dbReference type="EMBL" id="HIR38836.1"/>
    </source>
</evidence>
<reference evidence="2" key="2">
    <citation type="journal article" date="2021" name="PeerJ">
        <title>Extensive microbial diversity within the chicken gut microbiome revealed by metagenomics and culture.</title>
        <authorList>
            <person name="Gilroy R."/>
            <person name="Ravi A."/>
            <person name="Getino M."/>
            <person name="Pursley I."/>
            <person name="Horton D.L."/>
            <person name="Alikhan N.F."/>
            <person name="Baker D."/>
            <person name="Gharbi K."/>
            <person name="Hall N."/>
            <person name="Watson M."/>
            <person name="Adriaenssens E.M."/>
            <person name="Foster-Nyarko E."/>
            <person name="Jarju S."/>
            <person name="Secka A."/>
            <person name="Antonio M."/>
            <person name="Oren A."/>
            <person name="Chaudhuri R.R."/>
            <person name="La Ragione R."/>
            <person name="Hildebrand F."/>
            <person name="Pallen M.J."/>
        </authorList>
    </citation>
    <scope>NUCLEOTIDE SEQUENCE</scope>
    <source>
        <strain evidence="2">ChiW25-3613</strain>
    </source>
</reference>
<gene>
    <name evidence="2" type="ORF">IAB90_00480</name>
</gene>
<keyword evidence="1" id="KW-0732">Signal</keyword>
<dbReference type="PROSITE" id="PS51257">
    <property type="entry name" value="PROKAR_LIPOPROTEIN"/>
    <property type="match status" value="1"/>
</dbReference>
<dbReference type="Proteomes" id="UP000824179">
    <property type="component" value="Unassembled WGS sequence"/>
</dbReference>
<proteinExistence type="predicted"/>
<feature type="chain" id="PRO_5039132165" description="PepSY domain-containing protein" evidence="1">
    <location>
        <begin position="24"/>
        <end position="217"/>
    </location>
</feature>
<feature type="signal peptide" evidence="1">
    <location>
        <begin position="1"/>
        <end position="23"/>
    </location>
</feature>
<organism evidence="2 3">
    <name type="scientific">Candidatus Coproplasma stercoripullorum</name>
    <dbReference type="NCBI Taxonomy" id="2840751"/>
    <lineage>
        <taxon>Bacteria</taxon>
        <taxon>Bacillati</taxon>
        <taxon>Bacillota</taxon>
        <taxon>Clostridia</taxon>
        <taxon>Eubacteriales</taxon>
        <taxon>Candidatus Coproplasma</taxon>
    </lineage>
</organism>
<accession>A0A9D1DAG5</accession>
<reference evidence="2" key="1">
    <citation type="submission" date="2020-10" db="EMBL/GenBank/DDBJ databases">
        <authorList>
            <person name="Gilroy R."/>
        </authorList>
    </citation>
    <scope>NUCLEOTIDE SEQUENCE</scope>
    <source>
        <strain evidence="2">ChiW25-3613</strain>
    </source>
</reference>
<evidence type="ECO:0008006" key="4">
    <source>
        <dbReference type="Google" id="ProtNLM"/>
    </source>
</evidence>
<dbReference type="EMBL" id="DVHB01000010">
    <property type="protein sequence ID" value="HIR38836.1"/>
    <property type="molecule type" value="Genomic_DNA"/>
</dbReference>
<comment type="caution">
    <text evidence="2">The sequence shown here is derived from an EMBL/GenBank/DDBJ whole genome shotgun (WGS) entry which is preliminary data.</text>
</comment>